<protein>
    <recommendedName>
        <fullName evidence="1">Limonene-1,2-epoxide hydrolase domain-containing protein</fullName>
    </recommendedName>
</protein>
<dbReference type="InterPro" id="IPR013100">
    <property type="entry name" value="LEH"/>
</dbReference>
<evidence type="ECO:0000313" key="3">
    <source>
        <dbReference type="Proteomes" id="UP001500957"/>
    </source>
</evidence>
<feature type="domain" description="Limonene-1,2-epoxide hydrolase" evidence="1">
    <location>
        <begin position="33"/>
        <end position="133"/>
    </location>
</feature>
<dbReference type="Proteomes" id="UP001500957">
    <property type="component" value="Unassembled WGS sequence"/>
</dbReference>
<dbReference type="RefSeq" id="WP_344601926.1">
    <property type="nucleotide sequence ID" value="NZ_BAAAHE010000007.1"/>
</dbReference>
<comment type="caution">
    <text evidence="2">The sequence shown here is derived from an EMBL/GenBank/DDBJ whole genome shotgun (WGS) entry which is preliminary data.</text>
</comment>
<accession>A0ABN1GCS2</accession>
<keyword evidence="3" id="KW-1185">Reference proteome</keyword>
<dbReference type="Pfam" id="PF07858">
    <property type="entry name" value="LEH"/>
    <property type="match status" value="1"/>
</dbReference>
<gene>
    <name evidence="2" type="ORF">GCM10009547_08380</name>
</gene>
<evidence type="ECO:0000259" key="1">
    <source>
        <dbReference type="Pfam" id="PF07858"/>
    </source>
</evidence>
<organism evidence="2 3">
    <name type="scientific">Sporichthya brevicatena</name>
    <dbReference type="NCBI Taxonomy" id="171442"/>
    <lineage>
        <taxon>Bacteria</taxon>
        <taxon>Bacillati</taxon>
        <taxon>Actinomycetota</taxon>
        <taxon>Actinomycetes</taxon>
        <taxon>Sporichthyales</taxon>
        <taxon>Sporichthyaceae</taxon>
        <taxon>Sporichthya</taxon>
    </lineage>
</organism>
<dbReference type="InterPro" id="IPR032710">
    <property type="entry name" value="NTF2-like_dom_sf"/>
</dbReference>
<evidence type="ECO:0000313" key="2">
    <source>
        <dbReference type="EMBL" id="GAA0608743.1"/>
    </source>
</evidence>
<name>A0ABN1GCS2_9ACTN</name>
<dbReference type="EMBL" id="BAAAHE010000007">
    <property type="protein sequence ID" value="GAA0608743.1"/>
    <property type="molecule type" value="Genomic_DNA"/>
</dbReference>
<sequence>MLIHPGAEPQNDDEKAVVGFLDDWGPGAWPHMLDCYDRWLTDDFLWENTGSPPTHGKVAAMEFLSKLHDTLEMEWCTAELRNMASRRAANGDGIVLTERVDRIFLADGTEAIAIPIMGCFTVRDGKIARYADYNADSPIRERFPRHRH</sequence>
<dbReference type="Gene3D" id="3.10.450.50">
    <property type="match status" value="1"/>
</dbReference>
<proteinExistence type="predicted"/>
<dbReference type="SUPFAM" id="SSF54427">
    <property type="entry name" value="NTF2-like"/>
    <property type="match status" value="1"/>
</dbReference>
<reference evidence="2 3" key="1">
    <citation type="journal article" date="2019" name="Int. J. Syst. Evol. Microbiol.">
        <title>The Global Catalogue of Microorganisms (GCM) 10K type strain sequencing project: providing services to taxonomists for standard genome sequencing and annotation.</title>
        <authorList>
            <consortium name="The Broad Institute Genomics Platform"/>
            <consortium name="The Broad Institute Genome Sequencing Center for Infectious Disease"/>
            <person name="Wu L."/>
            <person name="Ma J."/>
        </authorList>
    </citation>
    <scope>NUCLEOTIDE SEQUENCE [LARGE SCALE GENOMIC DNA]</scope>
    <source>
        <strain evidence="2 3">JCM 10671</strain>
    </source>
</reference>